<sequence length="493" mass="56204">MSMYGYDVSFYDYGFSDPAINGSIYGNSISRMAPAIDYDDELYVRRRPPPRPRQRSPSKTPSSPPKHRHDGTSPLPLGMDWSLPPLNWEGRNSVWPHDFHKGWSYCVTIPSLSSEASAGSSVFYGVKVGIQSPEGITTTRTVPRRFNEFLNLYSELKKEFPKKNLPPPPPKSLLKTRSKKVLVYRMCALEGWMTKLLSDIDVSRTAHVAIFLELEAAAREACCESTQNEYADMDNNCAHETSDLSAPEEEKYDEITIENVSERGINNSTGENIMDMEELQRKCTELELRVTTEQDARAYAESMKETMIQKNELLMEELDDVKEQIKILRKEKDEVELKSKSDVEEVNSLRASHSELKEELNKCLEKKVELEKEKQKWEDENASKATFLNECEILCNRLQECSAKFLVEDDNLMLNASSSDVIDVLEISDSQIDLLLEEVQVVGENGANEDDDLRKLFGNILIENAKLRKQINSIIRHAMSKKHGNTLEDNVEE</sequence>
<proteinExistence type="predicted"/>
<accession>A0AAU9M8D1</accession>
<feature type="coiled-coil region" evidence="1">
    <location>
        <begin position="276"/>
        <end position="380"/>
    </location>
</feature>
<dbReference type="SUPFAM" id="SSF64268">
    <property type="entry name" value="PX domain"/>
    <property type="match status" value="1"/>
</dbReference>
<feature type="region of interest" description="Disordered" evidence="2">
    <location>
        <begin position="41"/>
        <end position="77"/>
    </location>
</feature>
<dbReference type="GO" id="GO:0016020">
    <property type="term" value="C:membrane"/>
    <property type="evidence" value="ECO:0007669"/>
    <property type="project" value="UniProtKB-ARBA"/>
</dbReference>
<dbReference type="PROSITE" id="PS50195">
    <property type="entry name" value="PX"/>
    <property type="match status" value="1"/>
</dbReference>
<evidence type="ECO:0000256" key="2">
    <source>
        <dbReference type="SAM" id="MobiDB-lite"/>
    </source>
</evidence>
<dbReference type="AlphaFoldDB" id="A0AAU9M8D1"/>
<evidence type="ECO:0000259" key="3">
    <source>
        <dbReference type="PROSITE" id="PS50195"/>
    </source>
</evidence>
<dbReference type="Gene3D" id="3.30.1520.10">
    <property type="entry name" value="Phox-like domain"/>
    <property type="match status" value="1"/>
</dbReference>
<dbReference type="InterPro" id="IPR036871">
    <property type="entry name" value="PX_dom_sf"/>
</dbReference>
<feature type="compositionally biased region" description="Basic residues" evidence="2">
    <location>
        <begin position="45"/>
        <end position="56"/>
    </location>
</feature>
<name>A0AAU9M8D1_9ASTR</name>
<dbReference type="InterPro" id="IPR001683">
    <property type="entry name" value="PX_dom"/>
</dbReference>
<protein>
    <recommendedName>
        <fullName evidence="3">PX domain-containing protein</fullName>
    </recommendedName>
</protein>
<dbReference type="EMBL" id="CAKMRJ010001112">
    <property type="protein sequence ID" value="CAH1422982.1"/>
    <property type="molecule type" value="Genomic_DNA"/>
</dbReference>
<evidence type="ECO:0000313" key="5">
    <source>
        <dbReference type="Proteomes" id="UP001157418"/>
    </source>
</evidence>
<dbReference type="Proteomes" id="UP001157418">
    <property type="component" value="Unassembled WGS sequence"/>
</dbReference>
<dbReference type="InterPro" id="IPR044588">
    <property type="entry name" value="EREX-like"/>
</dbReference>
<comment type="caution">
    <text evidence="4">The sequence shown here is derived from an EMBL/GenBank/DDBJ whole genome shotgun (WGS) entry which is preliminary data.</text>
</comment>
<dbReference type="PANTHER" id="PTHR46856">
    <property type="entry name" value="PX DOMAIN-CONTAINING PROTEIN EREL1-RELATED"/>
    <property type="match status" value="1"/>
</dbReference>
<dbReference type="GO" id="GO:0035091">
    <property type="term" value="F:phosphatidylinositol binding"/>
    <property type="evidence" value="ECO:0007669"/>
    <property type="project" value="InterPro"/>
</dbReference>
<dbReference type="PANTHER" id="PTHR46856:SF3">
    <property type="entry name" value="PX DOMAIN-CONTAINING PROTEIN EREX"/>
    <property type="match status" value="1"/>
</dbReference>
<keyword evidence="5" id="KW-1185">Reference proteome</keyword>
<dbReference type="GO" id="GO:0005768">
    <property type="term" value="C:endosome"/>
    <property type="evidence" value="ECO:0007669"/>
    <property type="project" value="UniProtKB-ARBA"/>
</dbReference>
<evidence type="ECO:0000256" key="1">
    <source>
        <dbReference type="SAM" id="Coils"/>
    </source>
</evidence>
<dbReference type="Pfam" id="PF00787">
    <property type="entry name" value="PX"/>
    <property type="match status" value="1"/>
</dbReference>
<gene>
    <name evidence="4" type="ORF">LVIROSA_LOCUS10281</name>
</gene>
<dbReference type="GO" id="GO:0015031">
    <property type="term" value="P:protein transport"/>
    <property type="evidence" value="ECO:0007669"/>
    <property type="project" value="InterPro"/>
</dbReference>
<evidence type="ECO:0000313" key="4">
    <source>
        <dbReference type="EMBL" id="CAH1422982.1"/>
    </source>
</evidence>
<keyword evidence="1" id="KW-0175">Coiled coil</keyword>
<dbReference type="SMART" id="SM00312">
    <property type="entry name" value="PX"/>
    <property type="match status" value="1"/>
</dbReference>
<reference evidence="4 5" key="1">
    <citation type="submission" date="2022-01" db="EMBL/GenBank/DDBJ databases">
        <authorList>
            <person name="Xiong W."/>
            <person name="Schranz E."/>
        </authorList>
    </citation>
    <scope>NUCLEOTIDE SEQUENCE [LARGE SCALE GENOMIC DNA]</scope>
</reference>
<organism evidence="4 5">
    <name type="scientific">Lactuca virosa</name>
    <dbReference type="NCBI Taxonomy" id="75947"/>
    <lineage>
        <taxon>Eukaryota</taxon>
        <taxon>Viridiplantae</taxon>
        <taxon>Streptophyta</taxon>
        <taxon>Embryophyta</taxon>
        <taxon>Tracheophyta</taxon>
        <taxon>Spermatophyta</taxon>
        <taxon>Magnoliopsida</taxon>
        <taxon>eudicotyledons</taxon>
        <taxon>Gunneridae</taxon>
        <taxon>Pentapetalae</taxon>
        <taxon>asterids</taxon>
        <taxon>campanulids</taxon>
        <taxon>Asterales</taxon>
        <taxon>Asteraceae</taxon>
        <taxon>Cichorioideae</taxon>
        <taxon>Cichorieae</taxon>
        <taxon>Lactucinae</taxon>
        <taxon>Lactuca</taxon>
    </lineage>
</organism>
<feature type="domain" description="PX" evidence="3">
    <location>
        <begin position="102"/>
        <end position="219"/>
    </location>
</feature>